<keyword evidence="3" id="KW-1185">Reference proteome</keyword>
<proteinExistence type="predicted"/>
<dbReference type="InterPro" id="IPR036866">
    <property type="entry name" value="RibonucZ/Hydroxyglut_hydro"/>
</dbReference>
<evidence type="ECO:0000313" key="3">
    <source>
        <dbReference type="Proteomes" id="UP001314681"/>
    </source>
</evidence>
<name>A0ABS6K6R0_9FIRM</name>
<dbReference type="SUPFAM" id="SSF56281">
    <property type="entry name" value="Metallo-hydrolase/oxidoreductase"/>
    <property type="match status" value="1"/>
</dbReference>
<dbReference type="InterPro" id="IPR001279">
    <property type="entry name" value="Metallo-B-lactamas"/>
</dbReference>
<dbReference type="SMART" id="SM00849">
    <property type="entry name" value="Lactamase_B"/>
    <property type="match status" value="1"/>
</dbReference>
<dbReference type="PANTHER" id="PTHR23131:SF4">
    <property type="entry name" value="METALLO-BETA-LACTAMASE SUPERFAMILY POTEIN"/>
    <property type="match status" value="1"/>
</dbReference>
<gene>
    <name evidence="2" type="ORF">KTH90_09165</name>
</gene>
<dbReference type="InterPro" id="IPR050662">
    <property type="entry name" value="Sec-metab_biosynth-thioest"/>
</dbReference>
<accession>A0ABS6K6R0</accession>
<organism evidence="2 3">
    <name type="scientific">Diplocloster modestus</name>
    <dbReference type="NCBI Taxonomy" id="2850322"/>
    <lineage>
        <taxon>Bacteria</taxon>
        <taxon>Bacillati</taxon>
        <taxon>Bacillota</taxon>
        <taxon>Clostridia</taxon>
        <taxon>Lachnospirales</taxon>
        <taxon>Lachnospiraceae</taxon>
        <taxon>Diplocloster</taxon>
    </lineage>
</organism>
<feature type="domain" description="Metallo-beta-lactamase" evidence="1">
    <location>
        <begin position="25"/>
        <end position="231"/>
    </location>
</feature>
<evidence type="ECO:0000259" key="1">
    <source>
        <dbReference type="SMART" id="SM00849"/>
    </source>
</evidence>
<dbReference type="Pfam" id="PF00753">
    <property type="entry name" value="Lactamase_B"/>
    <property type="match status" value="1"/>
</dbReference>
<dbReference type="EMBL" id="JAHQCX010000005">
    <property type="protein sequence ID" value="MBU9726183.1"/>
    <property type="molecule type" value="Genomic_DNA"/>
</dbReference>
<dbReference type="InterPro" id="IPR036388">
    <property type="entry name" value="WH-like_DNA-bd_sf"/>
</dbReference>
<dbReference type="Gene3D" id="1.10.10.10">
    <property type="entry name" value="Winged helix-like DNA-binding domain superfamily/Winged helix DNA-binding domain"/>
    <property type="match status" value="1"/>
</dbReference>
<dbReference type="Gene3D" id="3.60.15.10">
    <property type="entry name" value="Ribonuclease Z/Hydroxyacylglutathione hydrolase-like"/>
    <property type="match status" value="1"/>
</dbReference>
<comment type="caution">
    <text evidence="2">The sequence shown here is derived from an EMBL/GenBank/DDBJ whole genome shotgun (WGS) entry which is preliminary data.</text>
</comment>
<sequence length="333" mass="38685">MVEHIWEEPDIYRIRLEVPWNPLKNLNIYVLKSAGEFLVIDTGFNRQECREALWAGIRELKLDMSATVLFLTHYHEDHIGLVWDFVERGIPVYMGDKEYTYYSKRTPKEITEDINAIFEYEGFPKEMLSEADRESWFHMPKPGFPVTVMKSGQEFRIGDCRIIVIGTPGHTPGNSVLYLPDHELLFSGDHILFDITPNISIWPQMSHPLADYLESLQKIRELHIRTAFPAHREMGENVYGRIDEIVQHHKGRLDEICQTAAVHPGITAYDIAKSIHWSLRNLTWDDFPYNQKWFAMSESLAHIDYLVDKGQLIREAGGDSVNGYRSKDVQITH</sequence>
<dbReference type="PANTHER" id="PTHR23131">
    <property type="entry name" value="ENDORIBONUCLEASE LACTB2"/>
    <property type="match status" value="1"/>
</dbReference>
<evidence type="ECO:0000313" key="2">
    <source>
        <dbReference type="EMBL" id="MBU9726183.1"/>
    </source>
</evidence>
<reference evidence="2 3" key="1">
    <citation type="submission" date="2021-06" db="EMBL/GenBank/DDBJ databases">
        <title>Description of novel taxa of the family Lachnospiraceae.</title>
        <authorList>
            <person name="Chaplin A.V."/>
            <person name="Sokolova S.R."/>
            <person name="Pikina A.P."/>
            <person name="Korzhanova M."/>
            <person name="Belova V."/>
            <person name="Korostin D."/>
            <person name="Efimov B.A."/>
        </authorList>
    </citation>
    <scope>NUCLEOTIDE SEQUENCE [LARGE SCALE GENOMIC DNA]</scope>
    <source>
        <strain evidence="2 3">ASD4241</strain>
    </source>
</reference>
<dbReference type="RefSeq" id="WP_238726677.1">
    <property type="nucleotide sequence ID" value="NZ_JAHQCX010000005.1"/>
</dbReference>
<protein>
    <submittedName>
        <fullName evidence="2">MBL fold metallo-hydrolase</fullName>
    </submittedName>
</protein>
<dbReference type="Proteomes" id="UP001314681">
    <property type="component" value="Unassembled WGS sequence"/>
</dbReference>